<dbReference type="RefSeq" id="WP_087042291.1">
    <property type="nucleotide sequence ID" value="NZ_FCOB02000001.1"/>
</dbReference>
<organism evidence="3 4">
    <name type="scientific">Caballeronia ptereochthonis</name>
    <dbReference type="NCBI Taxonomy" id="1777144"/>
    <lineage>
        <taxon>Bacteria</taxon>
        <taxon>Pseudomonadati</taxon>
        <taxon>Pseudomonadota</taxon>
        <taxon>Betaproteobacteria</taxon>
        <taxon>Burkholderiales</taxon>
        <taxon>Burkholderiaceae</taxon>
        <taxon>Caballeronia</taxon>
    </lineage>
</organism>
<accession>A0A157Z2G2</accession>
<proteinExistence type="predicted"/>
<evidence type="ECO:0000256" key="1">
    <source>
        <dbReference type="SAM" id="MobiDB-lite"/>
    </source>
</evidence>
<sequence>MPSLSFRRVPRGALHATAFVIATTCITACATSAPPTTLPPSTSIATSEPAPSLAIPVVRDGRYTLIELVPDDGQRDLMQQVIDLTIPATDRATVGDALHYVLRRSGYRLCDERADTTAVLYALPLPAAHEHLGPIALHEALQLLAGPRWTLQVNDETREVCFVPRHENGPASAASSPASSPFDDPASPREPDPINDPAGEPK</sequence>
<protein>
    <recommendedName>
        <fullName evidence="5">Integrating conjugative element protein pill, pfgi-1</fullName>
    </recommendedName>
</protein>
<feature type="compositionally biased region" description="Low complexity" evidence="1">
    <location>
        <begin position="170"/>
        <end position="185"/>
    </location>
</feature>
<dbReference type="NCBIfam" id="TIGR03748">
    <property type="entry name" value="conj_PilL"/>
    <property type="match status" value="1"/>
</dbReference>
<dbReference type="InterPro" id="IPR022260">
    <property type="entry name" value="Integr_conj_element_PilL"/>
</dbReference>
<reference evidence="3" key="1">
    <citation type="submission" date="2016-01" db="EMBL/GenBank/DDBJ databases">
        <authorList>
            <person name="Peeters C."/>
        </authorList>
    </citation>
    <scope>NUCLEOTIDE SEQUENCE [LARGE SCALE GENOMIC DNA]</scope>
    <source>
        <strain evidence="3">LMG 29326</strain>
    </source>
</reference>
<name>A0A157Z2G2_9BURK</name>
<keyword evidence="4" id="KW-1185">Reference proteome</keyword>
<evidence type="ECO:0000313" key="4">
    <source>
        <dbReference type="Proteomes" id="UP000054978"/>
    </source>
</evidence>
<comment type="caution">
    <text evidence="3">The sequence shown here is derived from an EMBL/GenBank/DDBJ whole genome shotgun (WGS) entry which is preliminary data.</text>
</comment>
<gene>
    <name evidence="3" type="ORF">AWB83_00089</name>
</gene>
<dbReference type="AlphaFoldDB" id="A0A157Z2G2"/>
<dbReference type="EMBL" id="FCOB02000001">
    <property type="protein sequence ID" value="SAK39509.1"/>
    <property type="molecule type" value="Genomic_DNA"/>
</dbReference>
<dbReference type="OrthoDB" id="8527469at2"/>
<evidence type="ECO:0000256" key="2">
    <source>
        <dbReference type="SAM" id="SignalP"/>
    </source>
</evidence>
<feature type="signal peptide" evidence="2">
    <location>
        <begin position="1"/>
        <end position="30"/>
    </location>
</feature>
<feature type="region of interest" description="Disordered" evidence="1">
    <location>
        <begin position="165"/>
        <end position="202"/>
    </location>
</feature>
<dbReference type="STRING" id="1777144.AWB83_00089"/>
<evidence type="ECO:0008006" key="5">
    <source>
        <dbReference type="Google" id="ProtNLM"/>
    </source>
</evidence>
<feature type="chain" id="PRO_5007618923" description="Integrating conjugative element protein pill, pfgi-1" evidence="2">
    <location>
        <begin position="31"/>
        <end position="202"/>
    </location>
</feature>
<dbReference type="Proteomes" id="UP000054978">
    <property type="component" value="Unassembled WGS sequence"/>
</dbReference>
<keyword evidence="2" id="KW-0732">Signal</keyword>
<evidence type="ECO:0000313" key="3">
    <source>
        <dbReference type="EMBL" id="SAK39509.1"/>
    </source>
</evidence>